<dbReference type="GO" id="GO:0005737">
    <property type="term" value="C:cytoplasm"/>
    <property type="evidence" value="ECO:0007669"/>
    <property type="project" value="UniProtKB-SubCell"/>
</dbReference>
<dbReference type="InterPro" id="IPR003593">
    <property type="entry name" value="AAA+_ATPase"/>
</dbReference>
<feature type="binding site" evidence="8">
    <location>
        <position position="174"/>
    </location>
    <ligand>
        <name>ATP</name>
        <dbReference type="ChEBI" id="CHEBI:30616"/>
    </ligand>
</feature>
<dbReference type="InterPro" id="IPR018312">
    <property type="entry name" value="Chromosome_initiator_DnaA_CS"/>
</dbReference>
<comment type="function">
    <text evidence="8 10">Plays an essential role in the initiation and regulation of chromosomal replication. ATP-DnaA binds to the origin of replication (oriC) to initiate formation of the DNA replication initiation complex once per cell cycle. Binds the DnaA box (a 9 base pair repeat at the origin) and separates the double-stranded (ds)DNA. Forms a right-handed helical filament on oriC DNA; dsDNA binds to the exterior of the filament while single-stranded (ss)DNA is stabiized in the filament's interior. The ATP-DnaA-oriC complex binds and stabilizes one strand of the AT-rich DNA unwinding element (DUE), permitting loading of DNA polymerase. After initiation quickly degrades to an ADP-DnaA complex that is not apt for DNA replication. Binds acidic phospholipids.</text>
</comment>
<comment type="caution">
    <text evidence="15">The sequence shown here is derived from an EMBL/GenBank/DDBJ whole genome shotgun (WGS) entry which is preliminary data.</text>
</comment>
<evidence type="ECO:0000256" key="9">
    <source>
        <dbReference type="NCBIfam" id="TIGR00362"/>
    </source>
</evidence>
<evidence type="ECO:0000259" key="14">
    <source>
        <dbReference type="SMART" id="SM00760"/>
    </source>
</evidence>
<dbReference type="OrthoDB" id="9807019at2"/>
<feature type="region of interest" description="Disordered" evidence="12">
    <location>
        <begin position="89"/>
        <end position="123"/>
    </location>
</feature>
<dbReference type="InterPro" id="IPR001957">
    <property type="entry name" value="Chromosome_initiator_DnaA"/>
</dbReference>
<keyword evidence="6 8" id="KW-0446">Lipid-binding</keyword>
<evidence type="ECO:0000313" key="16">
    <source>
        <dbReference type="Proteomes" id="UP000441455"/>
    </source>
</evidence>
<evidence type="ECO:0000256" key="1">
    <source>
        <dbReference type="ARBA" id="ARBA00006583"/>
    </source>
</evidence>
<comment type="similarity">
    <text evidence="1 8 11">Belongs to the DnaA family.</text>
</comment>
<dbReference type="InterPro" id="IPR038454">
    <property type="entry name" value="DnaA_N_sf"/>
</dbReference>
<dbReference type="PROSITE" id="PS01008">
    <property type="entry name" value="DNAA"/>
    <property type="match status" value="1"/>
</dbReference>
<reference evidence="15 16" key="1">
    <citation type="submission" date="2019-08" db="EMBL/GenBank/DDBJ databases">
        <title>In-depth cultivation of the pig gut microbiome towards novel bacterial diversity and tailored functional studies.</title>
        <authorList>
            <person name="Wylensek D."/>
            <person name="Hitch T.C.A."/>
            <person name="Clavel T."/>
        </authorList>
    </citation>
    <scope>NUCLEOTIDE SEQUENCE [LARGE SCALE GENOMIC DNA]</scope>
    <source>
        <strain evidence="15 16">WCA-389-WT-5B</strain>
    </source>
</reference>
<feature type="binding site" evidence="8">
    <location>
        <position position="173"/>
    </location>
    <ligand>
        <name>ATP</name>
        <dbReference type="ChEBI" id="CHEBI:30616"/>
    </ligand>
</feature>
<evidence type="ECO:0000259" key="13">
    <source>
        <dbReference type="SMART" id="SM00382"/>
    </source>
</evidence>
<protein>
    <recommendedName>
        <fullName evidence="8 9">Chromosomal replication initiator protein DnaA</fullName>
    </recommendedName>
</protein>
<evidence type="ECO:0000256" key="7">
    <source>
        <dbReference type="ARBA" id="ARBA00023125"/>
    </source>
</evidence>
<dbReference type="SMART" id="SM00382">
    <property type="entry name" value="AAA"/>
    <property type="match status" value="1"/>
</dbReference>
<organism evidence="15 16">
    <name type="scientific">Acidaminococcus fermentans</name>
    <dbReference type="NCBI Taxonomy" id="905"/>
    <lineage>
        <taxon>Bacteria</taxon>
        <taxon>Bacillati</taxon>
        <taxon>Bacillota</taxon>
        <taxon>Negativicutes</taxon>
        <taxon>Acidaminococcales</taxon>
        <taxon>Acidaminococcaceae</taxon>
        <taxon>Acidaminococcus</taxon>
    </lineage>
</organism>
<keyword evidence="3 8" id="KW-0235">DNA replication</keyword>
<dbReference type="SMART" id="SM00760">
    <property type="entry name" value="Bac_DnaA_C"/>
    <property type="match status" value="1"/>
</dbReference>
<dbReference type="Pfam" id="PF08299">
    <property type="entry name" value="Bac_DnaA_C"/>
    <property type="match status" value="1"/>
</dbReference>
<dbReference type="InterPro" id="IPR013317">
    <property type="entry name" value="DnaA_dom"/>
</dbReference>
<dbReference type="SUPFAM" id="SSF52540">
    <property type="entry name" value="P-loop containing nucleoside triphosphate hydrolases"/>
    <property type="match status" value="1"/>
</dbReference>
<comment type="subunit">
    <text evidence="8">Oligomerizes as a right-handed, spiral filament on DNA at oriC.</text>
</comment>
<dbReference type="AlphaFoldDB" id="A0A6N7VKE3"/>
<dbReference type="PRINTS" id="PR00051">
    <property type="entry name" value="DNAA"/>
</dbReference>
<dbReference type="InterPro" id="IPR020591">
    <property type="entry name" value="Chromosome_initiator_DnaA-like"/>
</dbReference>
<evidence type="ECO:0000256" key="4">
    <source>
        <dbReference type="ARBA" id="ARBA00022741"/>
    </source>
</evidence>
<dbReference type="Gene3D" id="3.40.50.300">
    <property type="entry name" value="P-loop containing nucleotide triphosphate hydrolases"/>
    <property type="match status" value="1"/>
</dbReference>
<dbReference type="SUPFAM" id="SSF48295">
    <property type="entry name" value="TrpR-like"/>
    <property type="match status" value="1"/>
</dbReference>
<dbReference type="Gene3D" id="1.10.8.60">
    <property type="match status" value="1"/>
</dbReference>
<dbReference type="Gene3D" id="3.30.300.180">
    <property type="match status" value="1"/>
</dbReference>
<dbReference type="RefSeq" id="WP_154487999.1">
    <property type="nucleotide sequence ID" value="NZ_VULN01000006.1"/>
</dbReference>
<gene>
    <name evidence="8 15" type="primary">dnaA</name>
    <name evidence="15" type="ORF">FX155_05545</name>
</gene>
<comment type="domain">
    <text evidence="8">Domain I is involved in oligomerization and binding regulators, domain II is flexibile and of varying length in different bacteria, domain III forms the AAA+ region, while domain IV binds dsDNA.</text>
</comment>
<feature type="compositionally biased region" description="Pro residues" evidence="12">
    <location>
        <begin position="100"/>
        <end position="116"/>
    </location>
</feature>
<dbReference type="GO" id="GO:0006275">
    <property type="term" value="P:regulation of DNA replication"/>
    <property type="evidence" value="ECO:0007669"/>
    <property type="project" value="UniProtKB-UniRule"/>
</dbReference>
<dbReference type="NCBIfam" id="TIGR00362">
    <property type="entry name" value="DnaA"/>
    <property type="match status" value="1"/>
</dbReference>
<dbReference type="GO" id="GO:0005886">
    <property type="term" value="C:plasma membrane"/>
    <property type="evidence" value="ECO:0007669"/>
    <property type="project" value="TreeGrafter"/>
</dbReference>
<dbReference type="PANTHER" id="PTHR30050">
    <property type="entry name" value="CHROMOSOMAL REPLICATION INITIATOR PROTEIN DNAA"/>
    <property type="match status" value="1"/>
</dbReference>
<evidence type="ECO:0000256" key="2">
    <source>
        <dbReference type="ARBA" id="ARBA00022490"/>
    </source>
</evidence>
<feature type="binding site" evidence="8">
    <location>
        <position position="172"/>
    </location>
    <ligand>
        <name>ATP</name>
        <dbReference type="ChEBI" id="CHEBI:30616"/>
    </ligand>
</feature>
<evidence type="ECO:0000256" key="8">
    <source>
        <dbReference type="HAMAP-Rule" id="MF_00377"/>
    </source>
</evidence>
<dbReference type="Pfam" id="PF11638">
    <property type="entry name" value="DnaA_N"/>
    <property type="match status" value="1"/>
</dbReference>
<dbReference type="HAMAP" id="MF_00377">
    <property type="entry name" value="DnaA_bact"/>
    <property type="match status" value="1"/>
</dbReference>
<keyword evidence="5 8" id="KW-0067">ATP-binding</keyword>
<dbReference type="InterPro" id="IPR027417">
    <property type="entry name" value="P-loop_NTPase"/>
</dbReference>
<evidence type="ECO:0000256" key="6">
    <source>
        <dbReference type="ARBA" id="ARBA00023121"/>
    </source>
</evidence>
<keyword evidence="7 8" id="KW-0238">DNA-binding</keyword>
<name>A0A6N7VKE3_ACIFE</name>
<dbReference type="InterPro" id="IPR013159">
    <property type="entry name" value="DnaA_C"/>
</dbReference>
<dbReference type="Gene3D" id="1.10.1750.10">
    <property type="match status" value="1"/>
</dbReference>
<dbReference type="GO" id="GO:0008289">
    <property type="term" value="F:lipid binding"/>
    <property type="evidence" value="ECO:0007669"/>
    <property type="project" value="UniProtKB-KW"/>
</dbReference>
<dbReference type="CDD" id="cd00009">
    <property type="entry name" value="AAA"/>
    <property type="match status" value="1"/>
</dbReference>
<evidence type="ECO:0000256" key="10">
    <source>
        <dbReference type="RuleBase" id="RU000577"/>
    </source>
</evidence>
<evidence type="ECO:0000256" key="5">
    <source>
        <dbReference type="ARBA" id="ARBA00022840"/>
    </source>
</evidence>
<proteinExistence type="inferred from homology"/>
<dbReference type="GO" id="GO:0003688">
    <property type="term" value="F:DNA replication origin binding"/>
    <property type="evidence" value="ECO:0007669"/>
    <property type="project" value="UniProtKB-UniRule"/>
</dbReference>
<evidence type="ECO:0000256" key="3">
    <source>
        <dbReference type="ARBA" id="ARBA00022705"/>
    </source>
</evidence>
<feature type="binding site" evidence="8">
    <location>
        <position position="170"/>
    </location>
    <ligand>
        <name>ATP</name>
        <dbReference type="ChEBI" id="CHEBI:30616"/>
    </ligand>
</feature>
<dbReference type="Pfam" id="PF00308">
    <property type="entry name" value="Bac_DnaA"/>
    <property type="match status" value="1"/>
</dbReference>
<dbReference type="InterPro" id="IPR024633">
    <property type="entry name" value="DnaA_N_dom"/>
</dbReference>
<dbReference type="EMBL" id="VULN01000006">
    <property type="protein sequence ID" value="MSS82057.1"/>
    <property type="molecule type" value="Genomic_DNA"/>
</dbReference>
<evidence type="ECO:0000256" key="12">
    <source>
        <dbReference type="SAM" id="MobiDB-lite"/>
    </source>
</evidence>
<accession>A0A6N7VKE3</accession>
<dbReference type="GO" id="GO:0005524">
    <property type="term" value="F:ATP binding"/>
    <property type="evidence" value="ECO:0007669"/>
    <property type="project" value="UniProtKB-UniRule"/>
</dbReference>
<dbReference type="CDD" id="cd06571">
    <property type="entry name" value="Bac_DnaA_C"/>
    <property type="match status" value="1"/>
</dbReference>
<feature type="region of interest" description="Domain IV, binds dsDNA" evidence="8">
    <location>
        <begin position="343"/>
        <end position="464"/>
    </location>
</feature>
<dbReference type="InterPro" id="IPR010921">
    <property type="entry name" value="Trp_repressor/repl_initiator"/>
</dbReference>
<feature type="region of interest" description="Domain I, interacts with DnaA modulators" evidence="8">
    <location>
        <begin position="1"/>
        <end position="99"/>
    </location>
</feature>
<feature type="domain" description="Chromosomal replication initiator DnaA C-terminal" evidence="14">
    <location>
        <begin position="372"/>
        <end position="441"/>
    </location>
</feature>
<dbReference type="PANTHER" id="PTHR30050:SF2">
    <property type="entry name" value="CHROMOSOMAL REPLICATION INITIATOR PROTEIN DNAA"/>
    <property type="match status" value="1"/>
</dbReference>
<keyword evidence="4 8" id="KW-0547">Nucleotide-binding</keyword>
<evidence type="ECO:0000256" key="11">
    <source>
        <dbReference type="RuleBase" id="RU004227"/>
    </source>
</evidence>
<comment type="caution">
    <text evidence="8">Lacks conserved residue(s) required for the propagation of feature annotation.</text>
</comment>
<evidence type="ECO:0000313" key="15">
    <source>
        <dbReference type="EMBL" id="MSS82057.1"/>
    </source>
</evidence>
<keyword evidence="2 8" id="KW-0963">Cytoplasm</keyword>
<dbReference type="GO" id="GO:0006270">
    <property type="term" value="P:DNA replication initiation"/>
    <property type="evidence" value="ECO:0007669"/>
    <property type="project" value="UniProtKB-UniRule"/>
</dbReference>
<feature type="domain" description="AAA+ ATPase" evidence="13">
    <location>
        <begin position="159"/>
        <end position="291"/>
    </location>
</feature>
<comment type="subcellular location">
    <subcellularLocation>
        <location evidence="8">Cytoplasm</location>
    </subcellularLocation>
</comment>
<dbReference type="FunFam" id="3.40.50.300:FF:000668">
    <property type="entry name" value="Chromosomal replication initiator protein DnaA"/>
    <property type="match status" value="1"/>
</dbReference>
<feature type="region of interest" description="Domain III, AAA+ region" evidence="8">
    <location>
        <begin position="126"/>
        <end position="342"/>
    </location>
</feature>
<dbReference type="Proteomes" id="UP000441455">
    <property type="component" value="Unassembled WGS sequence"/>
</dbReference>
<sequence length="464" mass="52810">MTTKNLAQVWAEMLAALSASMEGRSWKIWMDAAHPRTLEGNTLSLDVSNQFTKDTLQGKYLPMMEESLSQICGQPMEIQIDVVEPPKEEQNLFPDTPAQPEEPPAPAAYQPEPQPAAKPAQEFDSHLSPKYTFDNFIRGKSNEEAFNFSMGVANAPAKSYNPLFLYSDPGLGKTHLMNAIGNYIHKKFPQMKILYTSSETFTNELIGAIQHNTNEAFRNKYRNIDVLLIDDIQFLRKKESTQEEFFHTFEALKQADKQIIISSDRPPKELDTLEERLTSRFMQGLIIEINHPDFETRSAILRSMAEKDHLEFPLEVIQLIATNVKTNIRELEGAYTKVHAFANLNHQPVTMELARKALKDLDMGSTVDKVITVEAIQELVAARYKIRVEDLKAKKRTRSIAYPRQIAMYLTRELTDLSLPRIGECFGGRDHTTVLHACDKIADDKAKNDNLERQLAKLVEDLKK</sequence>